<evidence type="ECO:0000256" key="3">
    <source>
        <dbReference type="RuleBase" id="RU362042"/>
    </source>
</evidence>
<dbReference type="RefSeq" id="WP_309549106.1">
    <property type="nucleotide sequence ID" value="NZ_CP133762.1"/>
</dbReference>
<proteinExistence type="inferred from homology"/>
<evidence type="ECO:0000256" key="2">
    <source>
        <dbReference type="ARBA" id="ARBA00009370"/>
    </source>
</evidence>
<dbReference type="Proteomes" id="UP001250858">
    <property type="component" value="Chromosome"/>
</dbReference>
<dbReference type="EMBL" id="CP133762">
    <property type="protein sequence ID" value="WMX46728.1"/>
    <property type="molecule type" value="Genomic_DNA"/>
</dbReference>
<feature type="region of interest" description="Disordered" evidence="4">
    <location>
        <begin position="214"/>
        <end position="311"/>
    </location>
</feature>
<keyword evidence="3" id="KW-0645">Protease</keyword>
<feature type="transmembrane region" description="Helical" evidence="3">
    <location>
        <begin position="180"/>
        <end position="206"/>
    </location>
</feature>
<dbReference type="PANTHER" id="PTHR43390">
    <property type="entry name" value="SIGNAL PEPTIDASE I"/>
    <property type="match status" value="1"/>
</dbReference>
<sequence>MRAGRGLRITGAVLLALGAVLMVCGWVLRDMYPGHRVPSEAMRPTYEPGDMLFAESVEPSEVRRGDIVLVSVPEWLPGDGEGDLLLMRVIGVGGDRVRADERQVFVNERPLSEPYVLGGDPVAGLPFEQVEIPEGRLFLLGDNRGNSFDSRFRREPGDGTAGTVPVAAVRERAIDSPVGAVAALAGFFGGAVVLFVGFGLGLGGWLTGRWPARRNGPGAPGAPGAPYDRGDPSGPGAPGGPHGPGASYGPGASGAPSACVRPQAEPTRSAGPAAPAGTAGPTGTAAPAGPAGPVGPVGPAGPTGSGPAAQP</sequence>
<keyword evidence="3" id="KW-1133">Transmembrane helix</keyword>
<feature type="compositionally biased region" description="Low complexity" evidence="4">
    <location>
        <begin position="269"/>
        <end position="291"/>
    </location>
</feature>
<dbReference type="InterPro" id="IPR019533">
    <property type="entry name" value="Peptidase_S26"/>
</dbReference>
<evidence type="ECO:0000313" key="6">
    <source>
        <dbReference type="EMBL" id="WMX46728.1"/>
    </source>
</evidence>
<keyword evidence="7" id="KW-1185">Reference proteome</keyword>
<comment type="similarity">
    <text evidence="2 3">Belongs to the peptidase S26 family.</text>
</comment>
<feature type="transmembrane region" description="Helical" evidence="3">
    <location>
        <begin position="7"/>
        <end position="28"/>
    </location>
</feature>
<gene>
    <name evidence="6" type="primary">lepB</name>
    <name evidence="6" type="ORF">RGF97_20490</name>
</gene>
<dbReference type="PANTHER" id="PTHR43390:SF1">
    <property type="entry name" value="CHLOROPLAST PROCESSING PEPTIDASE"/>
    <property type="match status" value="1"/>
</dbReference>
<keyword evidence="3 6" id="KW-0378">Hydrolase</keyword>
<dbReference type="PRINTS" id="PR00727">
    <property type="entry name" value="LEADERPTASE"/>
</dbReference>
<feature type="compositionally biased region" description="Gly residues" evidence="4">
    <location>
        <begin position="236"/>
        <end position="252"/>
    </location>
</feature>
<dbReference type="EC" id="3.4.21.89" evidence="3"/>
<keyword evidence="3" id="KW-0812">Transmembrane</keyword>
<dbReference type="CDD" id="cd06530">
    <property type="entry name" value="S26_SPase_I"/>
    <property type="match status" value="1"/>
</dbReference>
<accession>A0ABY9RX38</accession>
<organism evidence="6 7">
    <name type="scientific">Streptomyces roseicoloratus</name>
    <dbReference type="NCBI Taxonomy" id="2508722"/>
    <lineage>
        <taxon>Bacteria</taxon>
        <taxon>Bacillati</taxon>
        <taxon>Actinomycetota</taxon>
        <taxon>Actinomycetes</taxon>
        <taxon>Kitasatosporales</taxon>
        <taxon>Streptomycetaceae</taxon>
        <taxon>Streptomyces</taxon>
    </lineage>
</organism>
<dbReference type="Gene3D" id="2.10.109.10">
    <property type="entry name" value="Umud Fragment, subunit A"/>
    <property type="match status" value="1"/>
</dbReference>
<comment type="catalytic activity">
    <reaction evidence="3">
        <text>Cleavage of hydrophobic, N-terminal signal or leader sequences from secreted and periplasmic proteins.</text>
        <dbReference type="EC" id="3.4.21.89"/>
    </reaction>
</comment>
<evidence type="ECO:0000313" key="7">
    <source>
        <dbReference type="Proteomes" id="UP001250858"/>
    </source>
</evidence>
<evidence type="ECO:0000259" key="5">
    <source>
        <dbReference type="Pfam" id="PF10502"/>
    </source>
</evidence>
<name>A0ABY9RX38_9ACTN</name>
<keyword evidence="3" id="KW-0472">Membrane</keyword>
<dbReference type="Pfam" id="PF10502">
    <property type="entry name" value="Peptidase_S26"/>
    <property type="match status" value="1"/>
</dbReference>
<dbReference type="InterPro" id="IPR000223">
    <property type="entry name" value="Pept_S26A_signal_pept_1"/>
</dbReference>
<comment type="caution">
    <text evidence="3">Lacks conserved residue(s) required for the propagation of feature annotation.</text>
</comment>
<comment type="subcellular location">
    <subcellularLocation>
        <location evidence="1">Cell membrane</location>
        <topology evidence="1">Single-pass type II membrane protein</topology>
    </subcellularLocation>
    <subcellularLocation>
        <location evidence="3">Membrane</location>
        <topology evidence="3">Single-pass type II membrane protein</topology>
    </subcellularLocation>
</comment>
<evidence type="ECO:0000256" key="1">
    <source>
        <dbReference type="ARBA" id="ARBA00004401"/>
    </source>
</evidence>
<dbReference type="GO" id="GO:0009003">
    <property type="term" value="F:signal peptidase activity"/>
    <property type="evidence" value="ECO:0007669"/>
    <property type="project" value="UniProtKB-EC"/>
</dbReference>
<dbReference type="NCBIfam" id="TIGR02227">
    <property type="entry name" value="sigpep_I_bact"/>
    <property type="match status" value="1"/>
</dbReference>
<dbReference type="InterPro" id="IPR036286">
    <property type="entry name" value="LexA/Signal_pep-like_sf"/>
</dbReference>
<reference evidence="6 7" key="1">
    <citation type="submission" date="2023-09" db="EMBL/GenBank/DDBJ databases">
        <title>Complete genome of Streptomyces roseicoloratus T14.</title>
        <authorList>
            <person name="Bashizi T."/>
            <person name="Kim M.-J."/>
            <person name="Lee G."/>
            <person name="Tagele S.B."/>
            <person name="Shin J.-H."/>
        </authorList>
    </citation>
    <scope>NUCLEOTIDE SEQUENCE [LARGE SCALE GENOMIC DNA]</scope>
    <source>
        <strain evidence="6 7">T14</strain>
    </source>
</reference>
<dbReference type="SUPFAM" id="SSF51306">
    <property type="entry name" value="LexA/Signal peptidase"/>
    <property type="match status" value="1"/>
</dbReference>
<evidence type="ECO:0000256" key="4">
    <source>
        <dbReference type="SAM" id="MobiDB-lite"/>
    </source>
</evidence>
<feature type="compositionally biased region" description="Low complexity" evidence="4">
    <location>
        <begin position="300"/>
        <end position="311"/>
    </location>
</feature>
<protein>
    <recommendedName>
        <fullName evidence="3">Signal peptidase I</fullName>
        <ecNumber evidence="3">3.4.21.89</ecNumber>
    </recommendedName>
</protein>
<feature type="compositionally biased region" description="Low complexity" evidence="4">
    <location>
        <begin position="214"/>
        <end position="227"/>
    </location>
</feature>
<feature type="domain" description="Peptidase S26" evidence="5">
    <location>
        <begin position="12"/>
        <end position="170"/>
    </location>
</feature>